<evidence type="ECO:0000256" key="2">
    <source>
        <dbReference type="ARBA" id="ARBA00022801"/>
    </source>
</evidence>
<keyword evidence="2 3" id="KW-0378">Hydrolase</keyword>
<protein>
    <recommendedName>
        <fullName evidence="3">Carboxylic ester hydrolase</fullName>
        <ecNumber evidence="3">3.1.1.-</ecNumber>
    </recommendedName>
</protein>
<reference evidence="5" key="1">
    <citation type="submission" date="2023-08" db="EMBL/GenBank/DDBJ databases">
        <title>Black Yeasts Isolated from many extreme environments.</title>
        <authorList>
            <person name="Coleine C."/>
            <person name="Stajich J.E."/>
            <person name="Selbmann L."/>
        </authorList>
    </citation>
    <scope>NUCLEOTIDE SEQUENCE</scope>
    <source>
        <strain evidence="5">CCFEE 5401</strain>
    </source>
</reference>
<feature type="chain" id="PRO_5042669117" description="Carboxylic ester hydrolase" evidence="3">
    <location>
        <begin position="20"/>
        <end position="592"/>
    </location>
</feature>
<dbReference type="SUPFAM" id="SSF53474">
    <property type="entry name" value="alpha/beta-Hydrolases"/>
    <property type="match status" value="1"/>
</dbReference>
<dbReference type="EMBL" id="JAVRRL010000019">
    <property type="protein sequence ID" value="KAK5114135.1"/>
    <property type="molecule type" value="Genomic_DNA"/>
</dbReference>
<evidence type="ECO:0000313" key="6">
    <source>
        <dbReference type="Proteomes" id="UP001310890"/>
    </source>
</evidence>
<dbReference type="PANTHER" id="PTHR43918:SF4">
    <property type="entry name" value="CARBOXYLIC ESTER HYDROLASE"/>
    <property type="match status" value="1"/>
</dbReference>
<dbReference type="GO" id="GO:0052689">
    <property type="term" value="F:carboxylic ester hydrolase activity"/>
    <property type="evidence" value="ECO:0007669"/>
    <property type="project" value="TreeGrafter"/>
</dbReference>
<comment type="caution">
    <text evidence="5">The sequence shown here is derived from an EMBL/GenBank/DDBJ whole genome shotgun (WGS) entry which is preliminary data.</text>
</comment>
<evidence type="ECO:0000256" key="3">
    <source>
        <dbReference type="RuleBase" id="RU361235"/>
    </source>
</evidence>
<comment type="similarity">
    <text evidence="1 3">Belongs to the type-B carboxylesterase/lipase family.</text>
</comment>
<feature type="signal peptide" evidence="3">
    <location>
        <begin position="1"/>
        <end position="19"/>
    </location>
</feature>
<dbReference type="PANTHER" id="PTHR43918">
    <property type="entry name" value="ACETYLCHOLINESTERASE"/>
    <property type="match status" value="1"/>
</dbReference>
<name>A0AAN7TLU1_9PEZI</name>
<dbReference type="Gene3D" id="3.40.50.1820">
    <property type="entry name" value="alpha/beta hydrolase"/>
    <property type="match status" value="1"/>
</dbReference>
<feature type="domain" description="Carboxylesterase type B" evidence="4">
    <location>
        <begin position="32"/>
        <end position="551"/>
    </location>
</feature>
<evidence type="ECO:0000259" key="4">
    <source>
        <dbReference type="Pfam" id="PF00135"/>
    </source>
</evidence>
<dbReference type="InterPro" id="IPR002018">
    <property type="entry name" value="CarbesteraseB"/>
</dbReference>
<proteinExistence type="inferred from homology"/>
<dbReference type="AlphaFoldDB" id="A0AAN7TLU1"/>
<dbReference type="Proteomes" id="UP001310890">
    <property type="component" value="Unassembled WGS sequence"/>
</dbReference>
<dbReference type="EC" id="3.1.1.-" evidence="3"/>
<dbReference type="InterPro" id="IPR019826">
    <property type="entry name" value="Carboxylesterase_B_AS"/>
</dbReference>
<keyword evidence="3" id="KW-0732">Signal</keyword>
<dbReference type="InterPro" id="IPR050654">
    <property type="entry name" value="AChE-related_enzymes"/>
</dbReference>
<dbReference type="InterPro" id="IPR029058">
    <property type="entry name" value="AB_hydrolase_fold"/>
</dbReference>
<dbReference type="Pfam" id="PF00135">
    <property type="entry name" value="COesterase"/>
    <property type="match status" value="1"/>
</dbReference>
<gene>
    <name evidence="5" type="ORF">LTR62_002705</name>
</gene>
<evidence type="ECO:0000313" key="5">
    <source>
        <dbReference type="EMBL" id="KAK5114135.1"/>
    </source>
</evidence>
<dbReference type="PROSITE" id="PS00122">
    <property type="entry name" value="CARBOXYLESTERASE_B_1"/>
    <property type="match status" value="1"/>
</dbReference>
<organism evidence="5 6">
    <name type="scientific">Meristemomyces frigidus</name>
    <dbReference type="NCBI Taxonomy" id="1508187"/>
    <lineage>
        <taxon>Eukaryota</taxon>
        <taxon>Fungi</taxon>
        <taxon>Dikarya</taxon>
        <taxon>Ascomycota</taxon>
        <taxon>Pezizomycotina</taxon>
        <taxon>Dothideomycetes</taxon>
        <taxon>Dothideomycetidae</taxon>
        <taxon>Mycosphaerellales</taxon>
        <taxon>Teratosphaeriaceae</taxon>
        <taxon>Meristemomyces</taxon>
    </lineage>
</organism>
<sequence length="592" mass="63390">MSIFKAITTAFALLTITSASVLRRGNTPTEPTAATENGTYVGHYEAAYGTDHFLGMPYAQSPVGPLRFHTPVSLNSSWSGSKNATRYGPECIGYGLDTESQGNYVSEDCLTLNVVRSQGSGDNLPVVVWIHGGGLVEGGSADHRYNQSFIVQQSAEAGMPIVAVSINYRLSSWGFLYGQAVQDSGNTMNGFRDQRLALHWVQENIAAFGGDPSKVTIQGESSGGTSVGAQLLAYNGRDDKLFAHAIAESGAPLGLYPDFTVADWEPVIANISKAVGCANSSDVLTCFRAVSSDKMNAAINSTATRGARYGPVIDGDFIVDHAVAQLEKGNFVHVPYIIGCNSDEGAGFGPGNINTTHQFLSYLETGQGLDNATAQDLAILYPDIPAIGIPATIQGRPGPDIGLQFKRGAAVGGDISMHGPRRLTAQLWTQANVRPLFSCAVLIPFLADETQSSRFNVLDNGISWFAGAVHFQEVAFVFYNTEGYGYPQNLLPNPMGGALREQDVALSQLMVRMWISFINYGDPNQHLGVAAETWPQYTLANPQNFVFEQNVTSHPEADLYRAEGIAYIGQLIQARDGRNCTGLVACGASDTN</sequence>
<evidence type="ECO:0000256" key="1">
    <source>
        <dbReference type="ARBA" id="ARBA00005964"/>
    </source>
</evidence>
<accession>A0AAN7TLU1</accession>